<proteinExistence type="inferred from homology"/>
<dbReference type="PANTHER" id="PTHR30563:SF0">
    <property type="entry name" value="DNA RECOMBINATION PROTEIN RMUC"/>
    <property type="match status" value="1"/>
</dbReference>
<gene>
    <name evidence="6" type="ORF">GCM10009821_03980</name>
</gene>
<reference evidence="6 7" key="1">
    <citation type="journal article" date="2019" name="Int. J. Syst. Evol. Microbiol.">
        <title>The Global Catalogue of Microorganisms (GCM) 10K type strain sequencing project: providing services to taxonomists for standard genome sequencing and annotation.</title>
        <authorList>
            <consortium name="The Broad Institute Genomics Platform"/>
            <consortium name="The Broad Institute Genome Sequencing Center for Infectious Disease"/>
            <person name="Wu L."/>
            <person name="Ma J."/>
        </authorList>
    </citation>
    <scope>NUCLEOTIDE SEQUENCE [LARGE SCALE GENOMIC DNA]</scope>
    <source>
        <strain evidence="6 7">JCM 15749</strain>
    </source>
</reference>
<organism evidence="6 7">
    <name type="scientific">Aeromicrobium halocynthiae</name>
    <dbReference type="NCBI Taxonomy" id="560557"/>
    <lineage>
        <taxon>Bacteria</taxon>
        <taxon>Bacillati</taxon>
        <taxon>Actinomycetota</taxon>
        <taxon>Actinomycetes</taxon>
        <taxon>Propionibacteriales</taxon>
        <taxon>Nocardioidaceae</taxon>
        <taxon>Aeromicrobium</taxon>
    </lineage>
</organism>
<evidence type="ECO:0000256" key="1">
    <source>
        <dbReference type="ARBA" id="ARBA00003416"/>
    </source>
</evidence>
<evidence type="ECO:0000313" key="7">
    <source>
        <dbReference type="Proteomes" id="UP001501480"/>
    </source>
</evidence>
<evidence type="ECO:0000256" key="4">
    <source>
        <dbReference type="ARBA" id="ARBA00023172"/>
    </source>
</evidence>
<sequence length="479" mass="52273">MHLVVTLLVGLLIGLALGGLVGTLVVRSRMLETVRAVEQARRQEQDQREDPAVLRARHEAVVAQVRHEESLARAEVEQRLAAAQASVEGLREAVQAAQAQYRDAVEAHRRETKQRESATAAEGKVLQTLAPVTDQLRSMQRKVDEIEKQRSAQHGRLAEQIKASQESAERSRQAAEALSSALKNNATRGAYGETQLQSLVESAGLLNRIDFSTQESIAADSGARRPDMVIKLPGRKQMAIDAKVPYSSFIEAHEAGPDSGRASTLLTQHARQVKGHVDALSGKEYWTGLETSPEFTIAFIPSEAILNAALDADPTLMEYAFGRGIILATPVNLWAVLKTVAFTWKQEDLAENAQELVDLGRELYKRLGTLSEHVSKLGRSIEGTVRDYNKFVGTLESRVLVSARRLDAVDEAKLLQPVKQIEADPRGLTAAEMTAEAEPAPVVQADPQSLFADLERPEIDLVAEAEIIGADDEIGRDAG</sequence>
<keyword evidence="3" id="KW-0175">Coiled coil</keyword>
<dbReference type="RefSeq" id="WP_344323669.1">
    <property type="nucleotide sequence ID" value="NZ_BAAAPY010000001.1"/>
</dbReference>
<comment type="similarity">
    <text evidence="2">Belongs to the RmuC family.</text>
</comment>
<dbReference type="InterPro" id="IPR003798">
    <property type="entry name" value="DNA_recombination_RmuC"/>
</dbReference>
<dbReference type="Pfam" id="PF02646">
    <property type="entry name" value="RmuC"/>
    <property type="match status" value="1"/>
</dbReference>
<accession>A0ABN2VS20</accession>
<feature type="region of interest" description="Disordered" evidence="5">
    <location>
        <begin position="147"/>
        <end position="179"/>
    </location>
</feature>
<dbReference type="Proteomes" id="UP001501480">
    <property type="component" value="Unassembled WGS sequence"/>
</dbReference>
<evidence type="ECO:0000313" key="6">
    <source>
        <dbReference type="EMBL" id="GAA2070236.1"/>
    </source>
</evidence>
<keyword evidence="4" id="KW-0233">DNA recombination</keyword>
<comment type="function">
    <text evidence="1">Involved in DNA recombination.</text>
</comment>
<evidence type="ECO:0000256" key="2">
    <source>
        <dbReference type="ARBA" id="ARBA00009840"/>
    </source>
</evidence>
<comment type="caution">
    <text evidence="6">The sequence shown here is derived from an EMBL/GenBank/DDBJ whole genome shotgun (WGS) entry which is preliminary data.</text>
</comment>
<keyword evidence="7" id="KW-1185">Reference proteome</keyword>
<dbReference type="PANTHER" id="PTHR30563">
    <property type="entry name" value="DNA RECOMBINATION PROTEIN RMUC"/>
    <property type="match status" value="1"/>
</dbReference>
<dbReference type="EMBL" id="BAAAPY010000001">
    <property type="protein sequence ID" value="GAA2070236.1"/>
    <property type="molecule type" value="Genomic_DNA"/>
</dbReference>
<name>A0ABN2VS20_9ACTN</name>
<protein>
    <submittedName>
        <fullName evidence="6">DNA recombination protein RmuC</fullName>
    </submittedName>
</protein>
<evidence type="ECO:0000256" key="5">
    <source>
        <dbReference type="SAM" id="MobiDB-lite"/>
    </source>
</evidence>
<evidence type="ECO:0000256" key="3">
    <source>
        <dbReference type="ARBA" id="ARBA00023054"/>
    </source>
</evidence>